<dbReference type="Proteomes" id="UP001324185">
    <property type="component" value="Chromosome"/>
</dbReference>
<accession>A0ABZ0X1G2</accession>
<organism evidence="1 2">
    <name type="scientific">Kangiella aquimarina</name>
    <dbReference type="NCBI Taxonomy" id="261965"/>
    <lineage>
        <taxon>Bacteria</taxon>
        <taxon>Pseudomonadati</taxon>
        <taxon>Pseudomonadota</taxon>
        <taxon>Gammaproteobacteria</taxon>
        <taxon>Kangiellales</taxon>
        <taxon>Kangiellaceae</taxon>
        <taxon>Kangiella</taxon>
    </lineage>
</organism>
<gene>
    <name evidence="1" type="ORF">SR900_08085</name>
</gene>
<keyword evidence="2" id="KW-1185">Reference proteome</keyword>
<reference evidence="1 2" key="1">
    <citation type="submission" date="2023-11" db="EMBL/GenBank/DDBJ databases">
        <title>MicrobeMod: A computational toolkit for identifying prokaryotic methylation and restriction-modification with nanopore sequencing.</title>
        <authorList>
            <person name="Crits-Christoph A."/>
            <person name="Kang S.C."/>
            <person name="Lee H."/>
            <person name="Ostrov N."/>
        </authorList>
    </citation>
    <scope>NUCLEOTIDE SEQUENCE [LARGE SCALE GENOMIC DNA]</scope>
    <source>
        <strain evidence="1 2">DSMZ 16071</strain>
    </source>
</reference>
<evidence type="ECO:0000313" key="2">
    <source>
        <dbReference type="Proteomes" id="UP001324185"/>
    </source>
</evidence>
<name>A0ABZ0X1G2_9GAMM</name>
<sequence>MLGEISAGLSIFDRVKKFFSKNESNTQPIIIKRFLALFENHGVHQNQIPRFFEGGIELPDLHSNERLLEKLTEDVLEKACTMFGVKREWLDGDSETIYEVKGFYKNIPEFEKQIKSIKQRPTDVERVYVLSPENPCWNDSVLLVFESLIKSIGTKYIYRYDFVRFDSACYWKTRAYLTACVGLCYKNEIPPCGYYLPSKEVNSLADGSQFIPYTNQGYLPKGHRWYVEDMVTAPKAYLKGIDPEDNNFGIHQAISYYLKLEEQGYMDLGYEESYREDFEKYRDVL</sequence>
<dbReference type="EMBL" id="CP140158">
    <property type="protein sequence ID" value="WQG84422.1"/>
    <property type="molecule type" value="Genomic_DNA"/>
</dbReference>
<dbReference type="RefSeq" id="WP_018624890.1">
    <property type="nucleotide sequence ID" value="NZ_CP140158.1"/>
</dbReference>
<protein>
    <submittedName>
        <fullName evidence="1">Uncharacterized protein</fullName>
    </submittedName>
</protein>
<evidence type="ECO:0000313" key="1">
    <source>
        <dbReference type="EMBL" id="WQG84422.1"/>
    </source>
</evidence>
<proteinExistence type="predicted"/>